<gene>
    <name evidence="4" type="ORF">QLQ12_31780</name>
</gene>
<dbReference type="EMBL" id="JASCTH010000024">
    <property type="protein sequence ID" value="MDI6103198.1"/>
    <property type="molecule type" value="Genomic_DNA"/>
</dbReference>
<feature type="transmembrane region" description="Helical" evidence="1">
    <location>
        <begin position="72"/>
        <end position="98"/>
    </location>
</feature>
<accession>A0ABT6WTY7</accession>
<sequence length="577" mass="62323">MRRQVVAPPPGWLAPLRTRIPAPRRSSEQTSLAVVAPRSRRRIVLSGLSLTGAGFAALFYCLSFTPSLLPRAWFLQGVVAGITAAMGYALGATAGALVRRFRGPFRSRTTLIAWGLLAVAVPVLVAVFLWLGTRWQRDLRVRLGMPPAPEYDVARTVGISLLTFGMLLLIARLLRLATYGCAWLFRRIAPDPAAYCAGTLVVAVLAYGAFDGLLVANLFAMADRSAAVENSGTGNGVTVPSSALRSGGPQSLVPWDTLGRQGRAFVAGVPTGEELSKFAGRPAAEPIRVYAGLTSADTLQERAALVVREMERTGAFDRAVVAVVTPTGTGWVDNRVTRSLEYMYAGDSALVSMQYSYLPSFFAFMGNRSEVVDAADALIGAVRARWAQLPPGDRPRLLLFGESLGTYGMEKTFGTPEGLVDGADGALLLGPTFANPTHRLLTERRAPGSPIWDPTYPGLPVEFADDAAELRGLSGPRPKVVYLQNATDPVVWWSWDLLWQKPTWLTGKRAPDVTPDMHWYPGITFWQITCDLVFSNKVPTGHGHSYKSATVDGWAAIAPPPGWTFADSVRLRALLDG</sequence>
<feature type="transmembrane region" description="Helical" evidence="1">
    <location>
        <begin position="195"/>
        <end position="220"/>
    </location>
</feature>
<protein>
    <submittedName>
        <fullName evidence="4">Alpha/beta-hydrolase family protein</fullName>
    </submittedName>
</protein>
<feature type="transmembrane region" description="Helical" evidence="1">
    <location>
        <begin position="153"/>
        <end position="174"/>
    </location>
</feature>
<feature type="domain" description="Alpha/beta-hydrolase N-terminal" evidence="3">
    <location>
        <begin position="64"/>
        <end position="270"/>
    </location>
</feature>
<feature type="transmembrane region" description="Helical" evidence="1">
    <location>
        <begin position="110"/>
        <end position="133"/>
    </location>
</feature>
<evidence type="ECO:0000256" key="1">
    <source>
        <dbReference type="SAM" id="Phobius"/>
    </source>
</evidence>
<keyword evidence="1" id="KW-0472">Membrane</keyword>
<evidence type="ECO:0000313" key="5">
    <source>
        <dbReference type="Proteomes" id="UP001241758"/>
    </source>
</evidence>
<dbReference type="RefSeq" id="WP_282764211.1">
    <property type="nucleotide sequence ID" value="NZ_JASCTH010000024.1"/>
</dbReference>
<keyword evidence="5" id="KW-1185">Reference proteome</keyword>
<feature type="domain" description="Alpha/beta-hydrolase catalytic" evidence="2">
    <location>
        <begin position="287"/>
        <end position="571"/>
    </location>
</feature>
<dbReference type="Pfam" id="PF10081">
    <property type="entry name" value="Abhydrolase_9"/>
    <property type="match status" value="1"/>
</dbReference>
<dbReference type="InterPro" id="IPR027787">
    <property type="entry name" value="Alpha/beta-hydrolase_catalytic"/>
</dbReference>
<dbReference type="InterPro" id="IPR027788">
    <property type="entry name" value="Alpha/beta-hydrolase_N_dom"/>
</dbReference>
<comment type="caution">
    <text evidence="4">The sequence shown here is derived from an EMBL/GenBank/DDBJ whole genome shotgun (WGS) entry which is preliminary data.</text>
</comment>
<proteinExistence type="predicted"/>
<reference evidence="4 5" key="1">
    <citation type="submission" date="2023-05" db="EMBL/GenBank/DDBJ databases">
        <title>Actinoplanes sp. NEAU-A12 genome sequencing.</title>
        <authorList>
            <person name="Wang Z.-S."/>
        </authorList>
    </citation>
    <scope>NUCLEOTIDE SEQUENCE [LARGE SCALE GENOMIC DNA]</scope>
    <source>
        <strain evidence="4 5">NEAU-A12</strain>
    </source>
</reference>
<evidence type="ECO:0000259" key="3">
    <source>
        <dbReference type="Pfam" id="PF15420"/>
    </source>
</evidence>
<name>A0ABT6WTY7_9ACTN</name>
<organism evidence="4 5">
    <name type="scientific">Actinoplanes sandaracinus</name>
    <dbReference type="NCBI Taxonomy" id="3045177"/>
    <lineage>
        <taxon>Bacteria</taxon>
        <taxon>Bacillati</taxon>
        <taxon>Actinomycetota</taxon>
        <taxon>Actinomycetes</taxon>
        <taxon>Micromonosporales</taxon>
        <taxon>Micromonosporaceae</taxon>
        <taxon>Actinoplanes</taxon>
    </lineage>
</organism>
<evidence type="ECO:0000259" key="2">
    <source>
        <dbReference type="Pfam" id="PF10081"/>
    </source>
</evidence>
<dbReference type="Proteomes" id="UP001241758">
    <property type="component" value="Unassembled WGS sequence"/>
</dbReference>
<keyword evidence="1" id="KW-0812">Transmembrane</keyword>
<evidence type="ECO:0000313" key="4">
    <source>
        <dbReference type="EMBL" id="MDI6103198.1"/>
    </source>
</evidence>
<feature type="transmembrane region" description="Helical" evidence="1">
    <location>
        <begin position="43"/>
        <end position="66"/>
    </location>
</feature>
<dbReference type="Pfam" id="PF15420">
    <property type="entry name" value="Abhydrolase_9_N"/>
    <property type="match status" value="1"/>
</dbReference>
<keyword evidence="1" id="KW-1133">Transmembrane helix</keyword>